<dbReference type="PROSITE" id="PS50111">
    <property type="entry name" value="CHEMOTAXIS_TRANSDUC_2"/>
    <property type="match status" value="1"/>
</dbReference>
<dbReference type="GO" id="GO:0006935">
    <property type="term" value="P:chemotaxis"/>
    <property type="evidence" value="ECO:0007669"/>
    <property type="project" value="UniProtKB-KW"/>
</dbReference>
<dbReference type="InterPro" id="IPR004089">
    <property type="entry name" value="MCPsignal_dom"/>
</dbReference>
<dbReference type="Gene3D" id="1.10.287.950">
    <property type="entry name" value="Methyl-accepting chemotaxis protein"/>
    <property type="match status" value="1"/>
</dbReference>
<keyword evidence="1" id="KW-0145">Chemotaxis</keyword>
<dbReference type="Pfam" id="PF00015">
    <property type="entry name" value="MCPsignal"/>
    <property type="match status" value="1"/>
</dbReference>
<keyword evidence="4" id="KW-0812">Transmembrane</keyword>
<dbReference type="CDD" id="cd06225">
    <property type="entry name" value="HAMP"/>
    <property type="match status" value="1"/>
</dbReference>
<sequence>MQFPIDIIDGIMNFGGNFEDAGLGETGVTFLVGSDYKMRNNHRFTKDIQEEAVKNLGTTILTYKIDNSSVKKALNKEEGRQIIVDKDGQKVLSAYSSLNIFGNTWAIVSQIKESEALRNIYSLNLLLVGISSGLLLIIVFFSLWLLRTSIIKPLNVFQNGLLAFFSYLNNETQDINKLDDSKKDEIGKMSKVVNENIERVKENLEEDKSLINETVKVLSDFESGDLSKRITVNSSNPTLNELKNVLNNMADNLEKNIDNILKVLNEYTYYNYLNKVDNQGLKEHLFKLANGVNILGDSVTEMLIENKTNGLKLNKSSNTLLKSVSTLSNNVNEAAVSIEETSASIEEINSNIISSNENVQKMASYAHEVTNSVEHGGELANKTTLAMDEINTQVSAINEAITVIDQIAFQTNILSLNAAVEAATAGEAGQGFAVVAQEVRNLASRSAEAAKEIKSLVETANVKANEGKTIADSMIEGYSGLKDNISHTIELIESVSISSKEQQQGVSQITETIAKLDKQTQENAFVAQNTNEIAQETDTISKQIVDDANKKEFAGKDIVGV</sequence>
<dbReference type="Pfam" id="PF00672">
    <property type="entry name" value="HAMP"/>
    <property type="match status" value="1"/>
</dbReference>
<dbReference type="PROSITE" id="PS50885">
    <property type="entry name" value="HAMP"/>
    <property type="match status" value="1"/>
</dbReference>
<dbReference type="GO" id="GO:0007165">
    <property type="term" value="P:signal transduction"/>
    <property type="evidence" value="ECO:0007669"/>
    <property type="project" value="UniProtKB-KW"/>
</dbReference>
<keyword evidence="4" id="KW-0472">Membrane</keyword>
<evidence type="ECO:0000259" key="5">
    <source>
        <dbReference type="PROSITE" id="PS50111"/>
    </source>
</evidence>
<reference evidence="7 8" key="1">
    <citation type="submission" date="2017-09" db="EMBL/GenBank/DDBJ databases">
        <title>Genomics of the genus Arcobacter.</title>
        <authorList>
            <person name="Perez-Cataluna A."/>
            <person name="Figueras M.J."/>
            <person name="Salas-Masso N."/>
        </authorList>
    </citation>
    <scope>NUCLEOTIDE SEQUENCE [LARGE SCALE GENOMIC DNA]</scope>
    <source>
        <strain evidence="7 8">F156-34</strain>
    </source>
</reference>
<proteinExistence type="inferred from homology"/>
<accession>A0A4Q1AX22</accession>
<dbReference type="SUPFAM" id="SSF58104">
    <property type="entry name" value="Methyl-accepting chemotaxis protein (MCP) signaling domain"/>
    <property type="match status" value="1"/>
</dbReference>
<evidence type="ECO:0000256" key="4">
    <source>
        <dbReference type="SAM" id="Phobius"/>
    </source>
</evidence>
<feature type="domain" description="Methyl-accepting transducer" evidence="5">
    <location>
        <begin position="309"/>
        <end position="538"/>
    </location>
</feature>
<dbReference type="SMART" id="SM00283">
    <property type="entry name" value="MA"/>
    <property type="match status" value="1"/>
</dbReference>
<dbReference type="AlphaFoldDB" id="A0A4Q1AX22"/>
<evidence type="ECO:0000313" key="8">
    <source>
        <dbReference type="Proteomes" id="UP000289718"/>
    </source>
</evidence>
<evidence type="ECO:0000256" key="3">
    <source>
        <dbReference type="PROSITE-ProRule" id="PRU00284"/>
    </source>
</evidence>
<dbReference type="InterPro" id="IPR051310">
    <property type="entry name" value="MCP_chemotaxis"/>
</dbReference>
<feature type="transmembrane region" description="Helical" evidence="4">
    <location>
        <begin position="120"/>
        <end position="146"/>
    </location>
</feature>
<dbReference type="InterPro" id="IPR003660">
    <property type="entry name" value="HAMP_dom"/>
</dbReference>
<feature type="domain" description="HAMP" evidence="6">
    <location>
        <begin position="211"/>
        <end position="258"/>
    </location>
</feature>
<keyword evidence="4" id="KW-1133">Transmembrane helix</keyword>
<comment type="similarity">
    <text evidence="2">Belongs to the methyl-accepting chemotaxis (MCP) protein family.</text>
</comment>
<dbReference type="GO" id="GO:0004888">
    <property type="term" value="F:transmembrane signaling receptor activity"/>
    <property type="evidence" value="ECO:0007669"/>
    <property type="project" value="TreeGrafter"/>
</dbReference>
<keyword evidence="8" id="KW-1185">Reference proteome</keyword>
<evidence type="ECO:0000256" key="2">
    <source>
        <dbReference type="ARBA" id="ARBA00029447"/>
    </source>
</evidence>
<dbReference type="PANTHER" id="PTHR43531:SF11">
    <property type="entry name" value="METHYL-ACCEPTING CHEMOTAXIS PROTEIN 3"/>
    <property type="match status" value="1"/>
</dbReference>
<evidence type="ECO:0000313" key="7">
    <source>
        <dbReference type="EMBL" id="RXK13641.1"/>
    </source>
</evidence>
<dbReference type="OrthoDB" id="9816383at2"/>
<dbReference type="GO" id="GO:0005886">
    <property type="term" value="C:plasma membrane"/>
    <property type="evidence" value="ECO:0007669"/>
    <property type="project" value="TreeGrafter"/>
</dbReference>
<comment type="caution">
    <text evidence="7">The sequence shown here is derived from an EMBL/GenBank/DDBJ whole genome shotgun (WGS) entry which is preliminary data.</text>
</comment>
<evidence type="ECO:0000259" key="6">
    <source>
        <dbReference type="PROSITE" id="PS50885"/>
    </source>
</evidence>
<name>A0A4Q1AX22_9BACT</name>
<dbReference type="Gene3D" id="6.10.340.10">
    <property type="match status" value="1"/>
</dbReference>
<evidence type="ECO:0000256" key="1">
    <source>
        <dbReference type="ARBA" id="ARBA00022500"/>
    </source>
</evidence>
<gene>
    <name evidence="7" type="ORF">CP965_05750</name>
</gene>
<dbReference type="EMBL" id="NXIE01000002">
    <property type="protein sequence ID" value="RXK13641.1"/>
    <property type="molecule type" value="Genomic_DNA"/>
</dbReference>
<keyword evidence="3" id="KW-0807">Transducer</keyword>
<organism evidence="7 8">
    <name type="scientific">Halarcobacter mediterraneus</name>
    <dbReference type="NCBI Taxonomy" id="2023153"/>
    <lineage>
        <taxon>Bacteria</taxon>
        <taxon>Pseudomonadati</taxon>
        <taxon>Campylobacterota</taxon>
        <taxon>Epsilonproteobacteria</taxon>
        <taxon>Campylobacterales</taxon>
        <taxon>Arcobacteraceae</taxon>
        <taxon>Halarcobacter</taxon>
    </lineage>
</organism>
<protein>
    <submittedName>
        <fullName evidence="7">Chemotaxis protein</fullName>
    </submittedName>
</protein>
<dbReference type="PANTHER" id="PTHR43531">
    <property type="entry name" value="PROTEIN ICFG"/>
    <property type="match status" value="1"/>
</dbReference>
<dbReference type="Proteomes" id="UP000289718">
    <property type="component" value="Unassembled WGS sequence"/>
</dbReference>